<keyword evidence="1" id="KW-0812">Transmembrane</keyword>
<evidence type="ECO:0000313" key="2">
    <source>
        <dbReference type="EMBL" id="JAD71419.1"/>
    </source>
</evidence>
<evidence type="ECO:0000256" key="1">
    <source>
        <dbReference type="SAM" id="Phobius"/>
    </source>
</evidence>
<evidence type="ECO:0008006" key="3">
    <source>
        <dbReference type="Google" id="ProtNLM"/>
    </source>
</evidence>
<keyword evidence="1" id="KW-0472">Membrane</keyword>
<sequence length="204" mass="22098">MVAERTRFPCLATTRYMVASGVTLLALLIVVKMITVSLLPERIGVSIVQGYVEVTPAAPPAGYAPLRISLIVHNPSASVEFYCDNITARVLDVPNSSISTDQVVISSFKLEARFTVRPQASHALSMWTLANDSHALPYIYGAKSGFQAMVQVNTTIATRFQLNPTELYLRSTVIGHYCWPVTVSSGEPSGAMDVHCNLGNGLQP</sequence>
<dbReference type="AlphaFoldDB" id="A0A0A9C521"/>
<proteinExistence type="predicted"/>
<keyword evidence="1" id="KW-1133">Transmembrane helix</keyword>
<feature type="transmembrane region" description="Helical" evidence="1">
    <location>
        <begin position="16"/>
        <end position="39"/>
    </location>
</feature>
<reference evidence="2" key="1">
    <citation type="submission" date="2014-09" db="EMBL/GenBank/DDBJ databases">
        <authorList>
            <person name="Magalhaes I.L.F."/>
            <person name="Oliveira U."/>
            <person name="Santos F.R."/>
            <person name="Vidigal T.H.D.A."/>
            <person name="Brescovit A.D."/>
            <person name="Santos A.J."/>
        </authorList>
    </citation>
    <scope>NUCLEOTIDE SEQUENCE</scope>
    <source>
        <tissue evidence="2">Shoot tissue taken approximately 20 cm above the soil surface</tissue>
    </source>
</reference>
<dbReference type="EMBL" id="GBRH01226476">
    <property type="protein sequence ID" value="JAD71419.1"/>
    <property type="molecule type" value="Transcribed_RNA"/>
</dbReference>
<dbReference type="PANTHER" id="PTHR36480">
    <property type="entry name" value="OS06G0118900 PROTEIN-RELATED"/>
    <property type="match status" value="1"/>
</dbReference>
<organism evidence="2">
    <name type="scientific">Arundo donax</name>
    <name type="common">Giant reed</name>
    <name type="synonym">Donax arundinaceus</name>
    <dbReference type="NCBI Taxonomy" id="35708"/>
    <lineage>
        <taxon>Eukaryota</taxon>
        <taxon>Viridiplantae</taxon>
        <taxon>Streptophyta</taxon>
        <taxon>Embryophyta</taxon>
        <taxon>Tracheophyta</taxon>
        <taxon>Spermatophyta</taxon>
        <taxon>Magnoliopsida</taxon>
        <taxon>Liliopsida</taxon>
        <taxon>Poales</taxon>
        <taxon>Poaceae</taxon>
        <taxon>PACMAD clade</taxon>
        <taxon>Arundinoideae</taxon>
        <taxon>Arundineae</taxon>
        <taxon>Arundo</taxon>
    </lineage>
</organism>
<name>A0A0A9C521_ARUDO</name>
<accession>A0A0A9C521</accession>
<protein>
    <recommendedName>
        <fullName evidence="3">Late embryogenesis abundant protein LEA-2 subgroup domain-containing protein</fullName>
    </recommendedName>
</protein>
<dbReference type="PANTHER" id="PTHR36480:SF10">
    <property type="entry name" value="LATE EMBRYOGENESIS ABUNDANT PROTEIN LEA-2 SUBGROUP DOMAIN-CONTAINING PROTEIN"/>
    <property type="match status" value="1"/>
</dbReference>
<reference evidence="2" key="2">
    <citation type="journal article" date="2015" name="Data Brief">
        <title>Shoot transcriptome of the giant reed, Arundo donax.</title>
        <authorList>
            <person name="Barrero R.A."/>
            <person name="Guerrero F.D."/>
            <person name="Moolhuijzen P."/>
            <person name="Goolsby J.A."/>
            <person name="Tidwell J."/>
            <person name="Bellgard S.E."/>
            <person name="Bellgard M.I."/>
        </authorList>
    </citation>
    <scope>NUCLEOTIDE SEQUENCE</scope>
    <source>
        <tissue evidence="2">Shoot tissue taken approximately 20 cm above the soil surface</tissue>
    </source>
</reference>